<organism evidence="2 3">
    <name type="scientific">Sphingobacterium suaedae</name>
    <dbReference type="NCBI Taxonomy" id="1686402"/>
    <lineage>
        <taxon>Bacteria</taxon>
        <taxon>Pseudomonadati</taxon>
        <taxon>Bacteroidota</taxon>
        <taxon>Sphingobacteriia</taxon>
        <taxon>Sphingobacteriales</taxon>
        <taxon>Sphingobacteriaceae</taxon>
        <taxon>Sphingobacterium</taxon>
    </lineage>
</organism>
<keyword evidence="1" id="KW-0732">Signal</keyword>
<protein>
    <submittedName>
        <fullName evidence="2">Gliding motility protein RemB</fullName>
    </submittedName>
</protein>
<reference evidence="3" key="1">
    <citation type="journal article" date="2019" name="Int. J. Syst. Evol. Microbiol.">
        <title>The Global Catalogue of Microorganisms (GCM) 10K type strain sequencing project: providing services to taxonomists for standard genome sequencing and annotation.</title>
        <authorList>
            <consortium name="The Broad Institute Genomics Platform"/>
            <consortium name="The Broad Institute Genome Sequencing Center for Infectious Disease"/>
            <person name="Wu L."/>
            <person name="Ma J."/>
        </authorList>
    </citation>
    <scope>NUCLEOTIDE SEQUENCE [LARGE SCALE GENOMIC DNA]</scope>
    <source>
        <strain evidence="3">KCTC 42662</strain>
    </source>
</reference>
<dbReference type="Gene3D" id="2.40.160.130">
    <property type="entry name" value="Capsule assembly protein Wzi"/>
    <property type="match status" value="1"/>
</dbReference>
<feature type="chain" id="PRO_5046322992" evidence="1">
    <location>
        <begin position="23"/>
        <end position="542"/>
    </location>
</feature>
<proteinExistence type="predicted"/>
<accession>A0ABW5KEC8</accession>
<sequence length="542" mass="62231">MKRNYFLLLASCALLSPLHLLKAQVKNQPYSYQHYQKYDRLLYSPDTRFHTASKPYLFKGSLLTKMDSIQSLNQVDSENLFMRKIFNEHLVEVNKEDHTFFLDFLPDFMIGKELLGSDKRTTWLNTRGFQVGLTIKDKFTFYANAFENQGVFANYLTDYVNRNGVVPGQGIVKHQSNNKKDWMYATASLTYDFSDYFQTTLAYDKNHIGDGYRSLLLSDFSSNYAHLKLTGKIGNVHYTSIWAYMTDPKNPRIDSLDSGGRFGDGIKWGAFQYLDYNATNRLSIGFFQAVVWANKNQAGHRGFDFNYINPVMFIRPVESNNASSPDKMFLGLNAKYKVLNNVTAYGQFLLGEFTAKEFFGGNGYAHNKWGTQLGIKGFDVFRVQNLNFLAEYNVVRPYTYQHFVSISNYSNHGEPLAHPRGANFKELVGLANYSWERFDFSVQGVYSRFGTDPDDGSNMGGDIFQSYRTIPNMYGNYIGQGIKNDLFYADIKAAYVLNPKYNLRFEVGYTQRYNRIENAATQKSGVINVGLRSSFRNFYGDL</sequence>
<evidence type="ECO:0000313" key="2">
    <source>
        <dbReference type="EMBL" id="MFD2546160.1"/>
    </source>
</evidence>
<keyword evidence="3" id="KW-1185">Reference proteome</keyword>
<gene>
    <name evidence="2" type="ORF">ACFSR5_00730</name>
</gene>
<dbReference type="Proteomes" id="UP001597545">
    <property type="component" value="Unassembled WGS sequence"/>
</dbReference>
<dbReference type="EMBL" id="JBHULR010000001">
    <property type="protein sequence ID" value="MFD2546160.1"/>
    <property type="molecule type" value="Genomic_DNA"/>
</dbReference>
<evidence type="ECO:0000256" key="1">
    <source>
        <dbReference type="SAM" id="SignalP"/>
    </source>
</evidence>
<name>A0ABW5KEC8_9SPHI</name>
<comment type="caution">
    <text evidence="2">The sequence shown here is derived from an EMBL/GenBank/DDBJ whole genome shotgun (WGS) entry which is preliminary data.</text>
</comment>
<dbReference type="RefSeq" id="WP_380899678.1">
    <property type="nucleotide sequence ID" value="NZ_JBHUEG010000002.1"/>
</dbReference>
<dbReference type="InterPro" id="IPR038636">
    <property type="entry name" value="Wzi_sf"/>
</dbReference>
<evidence type="ECO:0000313" key="3">
    <source>
        <dbReference type="Proteomes" id="UP001597545"/>
    </source>
</evidence>
<feature type="signal peptide" evidence="1">
    <location>
        <begin position="1"/>
        <end position="22"/>
    </location>
</feature>